<evidence type="ECO:0000313" key="3">
    <source>
        <dbReference type="Proteomes" id="UP001229421"/>
    </source>
</evidence>
<comment type="caution">
    <text evidence="2">The sequence shown here is derived from an EMBL/GenBank/DDBJ whole genome shotgun (WGS) entry which is preliminary data.</text>
</comment>
<dbReference type="EMBL" id="JAUHHV010000010">
    <property type="protein sequence ID" value="KAK1411410.1"/>
    <property type="molecule type" value="Genomic_DNA"/>
</dbReference>
<feature type="transmembrane region" description="Helical" evidence="1">
    <location>
        <begin position="15"/>
        <end position="39"/>
    </location>
</feature>
<keyword evidence="1" id="KW-0472">Membrane</keyword>
<reference evidence="2" key="1">
    <citation type="journal article" date="2023" name="bioRxiv">
        <title>Improved chromosome-level genome assembly for marigold (Tagetes erecta).</title>
        <authorList>
            <person name="Jiang F."/>
            <person name="Yuan L."/>
            <person name="Wang S."/>
            <person name="Wang H."/>
            <person name="Xu D."/>
            <person name="Wang A."/>
            <person name="Fan W."/>
        </authorList>
    </citation>
    <scope>NUCLEOTIDE SEQUENCE</scope>
    <source>
        <strain evidence="2">WSJ</strain>
        <tissue evidence="2">Leaf</tissue>
    </source>
</reference>
<keyword evidence="1" id="KW-0812">Transmembrane</keyword>
<evidence type="ECO:0000313" key="2">
    <source>
        <dbReference type="EMBL" id="KAK1411410.1"/>
    </source>
</evidence>
<proteinExistence type="predicted"/>
<name>A0AAD8JUZ2_TARER</name>
<organism evidence="2 3">
    <name type="scientific">Tagetes erecta</name>
    <name type="common">African marigold</name>
    <dbReference type="NCBI Taxonomy" id="13708"/>
    <lineage>
        <taxon>Eukaryota</taxon>
        <taxon>Viridiplantae</taxon>
        <taxon>Streptophyta</taxon>
        <taxon>Embryophyta</taxon>
        <taxon>Tracheophyta</taxon>
        <taxon>Spermatophyta</taxon>
        <taxon>Magnoliopsida</taxon>
        <taxon>eudicotyledons</taxon>
        <taxon>Gunneridae</taxon>
        <taxon>Pentapetalae</taxon>
        <taxon>asterids</taxon>
        <taxon>campanulids</taxon>
        <taxon>Asterales</taxon>
        <taxon>Asteraceae</taxon>
        <taxon>Asteroideae</taxon>
        <taxon>Heliantheae alliance</taxon>
        <taxon>Tageteae</taxon>
        <taxon>Tagetes</taxon>
    </lineage>
</organism>
<dbReference type="Proteomes" id="UP001229421">
    <property type="component" value="Unassembled WGS sequence"/>
</dbReference>
<keyword evidence="3" id="KW-1185">Reference proteome</keyword>
<sequence length="82" mass="9600">MAPHTPHPKIVANEAFYRILQMCTTWSTTVLHVVLYYLVHCLCFRARRSEHDRAWSKHDRAWSKMCSTTLCTASAWSEHDHA</sequence>
<keyword evidence="1" id="KW-1133">Transmembrane helix</keyword>
<gene>
    <name evidence="2" type="ORF">QVD17_37959</name>
</gene>
<protein>
    <submittedName>
        <fullName evidence="2">Uncharacterized protein</fullName>
    </submittedName>
</protein>
<accession>A0AAD8JUZ2</accession>
<dbReference type="AlphaFoldDB" id="A0AAD8JUZ2"/>
<evidence type="ECO:0000256" key="1">
    <source>
        <dbReference type="SAM" id="Phobius"/>
    </source>
</evidence>